<dbReference type="SUPFAM" id="SSF54373">
    <property type="entry name" value="FAD-linked reductases, C-terminal domain"/>
    <property type="match status" value="1"/>
</dbReference>
<feature type="domain" description="Glucose-methanol-choline oxidoreductase N-terminal" evidence="8">
    <location>
        <begin position="87"/>
        <end position="110"/>
    </location>
</feature>
<evidence type="ECO:0000256" key="2">
    <source>
        <dbReference type="ARBA" id="ARBA00010790"/>
    </source>
</evidence>
<dbReference type="Gene3D" id="3.50.50.60">
    <property type="entry name" value="FAD/NAD(P)-binding domain"/>
    <property type="match status" value="1"/>
</dbReference>
<dbReference type="InterPro" id="IPR012132">
    <property type="entry name" value="GMC_OxRdtase"/>
</dbReference>
<comment type="cofactor">
    <cofactor evidence="1 6">
        <name>FAD</name>
        <dbReference type="ChEBI" id="CHEBI:57692"/>
    </cofactor>
</comment>
<dbReference type="InterPro" id="IPR007867">
    <property type="entry name" value="GMC_OxRtase_C"/>
</dbReference>
<name>A0A9N9LHL6_9HELO</name>
<dbReference type="PANTHER" id="PTHR11552:SF201">
    <property type="entry name" value="GLUCOSE-METHANOL-CHOLINE OXIDOREDUCTASE N-TERMINAL DOMAIN-CONTAINING PROTEIN"/>
    <property type="match status" value="1"/>
</dbReference>
<reference evidence="10" key="1">
    <citation type="submission" date="2021-07" db="EMBL/GenBank/DDBJ databases">
        <authorList>
            <person name="Durling M."/>
        </authorList>
    </citation>
    <scope>NUCLEOTIDE SEQUENCE</scope>
</reference>
<feature type="binding site" evidence="6">
    <location>
        <position position="237"/>
    </location>
    <ligand>
        <name>FAD</name>
        <dbReference type="ChEBI" id="CHEBI:57692"/>
    </ligand>
</feature>
<evidence type="ECO:0000313" key="11">
    <source>
        <dbReference type="Proteomes" id="UP000701801"/>
    </source>
</evidence>
<dbReference type="PIRSF" id="PIRSF000137">
    <property type="entry name" value="Alcohol_oxidase"/>
    <property type="match status" value="1"/>
</dbReference>
<dbReference type="InterPro" id="IPR036188">
    <property type="entry name" value="FAD/NAD-bd_sf"/>
</dbReference>
<dbReference type="PROSITE" id="PS00623">
    <property type="entry name" value="GMC_OXRED_1"/>
    <property type="match status" value="1"/>
</dbReference>
<evidence type="ECO:0000256" key="1">
    <source>
        <dbReference type="ARBA" id="ARBA00001974"/>
    </source>
</evidence>
<evidence type="ECO:0000313" key="10">
    <source>
        <dbReference type="EMBL" id="CAG8974183.1"/>
    </source>
</evidence>
<dbReference type="SUPFAM" id="SSF51905">
    <property type="entry name" value="FAD/NAD(P)-binding domain"/>
    <property type="match status" value="1"/>
</dbReference>
<dbReference type="EMBL" id="CAJVRM010000095">
    <property type="protein sequence ID" value="CAG8974183.1"/>
    <property type="molecule type" value="Genomic_DNA"/>
</dbReference>
<dbReference type="InterPro" id="IPR000172">
    <property type="entry name" value="GMC_OxRdtase_N"/>
</dbReference>
<dbReference type="Proteomes" id="UP000701801">
    <property type="component" value="Unassembled WGS sequence"/>
</dbReference>
<dbReference type="OrthoDB" id="269227at2759"/>
<protein>
    <recommendedName>
        <fullName evidence="8 9">Glucose-methanol-choline oxidoreductase N-terminal domain-containing protein</fullName>
    </recommendedName>
</protein>
<evidence type="ECO:0000259" key="8">
    <source>
        <dbReference type="PROSITE" id="PS00623"/>
    </source>
</evidence>
<dbReference type="PROSITE" id="PS00624">
    <property type="entry name" value="GMC_OXRED_2"/>
    <property type="match status" value="1"/>
</dbReference>
<feature type="binding site" evidence="6">
    <location>
        <begin position="533"/>
        <end position="534"/>
    </location>
    <ligand>
        <name>FAD</name>
        <dbReference type="ChEBI" id="CHEBI:57692"/>
    </ligand>
</feature>
<dbReference type="GO" id="GO:0016614">
    <property type="term" value="F:oxidoreductase activity, acting on CH-OH group of donors"/>
    <property type="evidence" value="ECO:0007669"/>
    <property type="project" value="InterPro"/>
</dbReference>
<gene>
    <name evidence="10" type="ORF">HYALB_00007346</name>
</gene>
<dbReference type="Gene3D" id="3.30.560.10">
    <property type="entry name" value="Glucose Oxidase, domain 3"/>
    <property type="match status" value="1"/>
</dbReference>
<feature type="domain" description="Glucose-methanol-choline oxidoreductase N-terminal" evidence="9">
    <location>
        <begin position="277"/>
        <end position="291"/>
    </location>
</feature>
<comment type="similarity">
    <text evidence="2 7">Belongs to the GMC oxidoreductase family.</text>
</comment>
<evidence type="ECO:0000256" key="5">
    <source>
        <dbReference type="ARBA" id="ARBA00023002"/>
    </source>
</evidence>
<dbReference type="Pfam" id="PF05199">
    <property type="entry name" value="GMC_oxred_C"/>
    <property type="match status" value="1"/>
</dbReference>
<keyword evidence="5" id="KW-0560">Oxidoreductase</keyword>
<feature type="binding site" evidence="6">
    <location>
        <begin position="97"/>
        <end position="100"/>
    </location>
    <ligand>
        <name>FAD</name>
        <dbReference type="ChEBI" id="CHEBI:57692"/>
    </ligand>
</feature>
<accession>A0A9N9LHL6</accession>
<keyword evidence="4 6" id="KW-0274">FAD</keyword>
<evidence type="ECO:0000256" key="4">
    <source>
        <dbReference type="ARBA" id="ARBA00022827"/>
    </source>
</evidence>
<feature type="binding site" evidence="6">
    <location>
        <begin position="16"/>
        <end position="17"/>
    </location>
    <ligand>
        <name>FAD</name>
        <dbReference type="ChEBI" id="CHEBI:57692"/>
    </ligand>
</feature>
<evidence type="ECO:0000256" key="3">
    <source>
        <dbReference type="ARBA" id="ARBA00022630"/>
    </source>
</evidence>
<sequence>MGQVYSCDFVIVGGGTSGLALASRLTENPSVQVLVLEAGDDQTENPIFQIPSFYTACLGSRLDWNFTTQPQVLLTGLLGRQVPLNQGKALGGSSAINAQVFVPPSAAIINAWEELGNDGWSWDVIAPYFEKVHSEPTISQENKESLGIDWNEGKTGKIQTSYPEPSADPVPTTWIETFKNIGRQMTSNPFSGTQDSGAFIPLASVDPASATRSYSATTYYSQAKSRSNLHVLTNSRVKKIKFVGVAPYLRATGVQYTLSDGSTVEVTASREVILAAGALQSPKILELSGIGGSELLKSLDIPVLINNPNVGENLQDHLISGVGFEAKDGVPTKDDLVRNDPVALGAAMQEYATSQSGPLASVGLNSYAYSPVMDFVSESGQKQLQELLDRYAPATTESELSKEYYEIARKILPDPEEASAIFLAVNAQGATPTVPPSGPQKGNYITLGAVLTKPFSRGSVHITANCPDVAPAINPNYLSHPFRPTHALPHDPRGTRTIKIDIVEGGRLRDPGSNFTTLEEAKAYAKTSSISMWHPTSTCSMLPKKMGGVVDKKLLVYETTNLRIVDASVFPLVSRGNTQATVYAVAERAADIIKKAYYL</sequence>
<dbReference type="PANTHER" id="PTHR11552">
    <property type="entry name" value="GLUCOSE-METHANOL-CHOLINE GMC OXIDOREDUCTASE"/>
    <property type="match status" value="1"/>
</dbReference>
<comment type="caution">
    <text evidence="10">The sequence shown here is derived from an EMBL/GenBank/DDBJ whole genome shotgun (WGS) entry which is preliminary data.</text>
</comment>
<evidence type="ECO:0000259" key="9">
    <source>
        <dbReference type="PROSITE" id="PS00624"/>
    </source>
</evidence>
<proteinExistence type="inferred from homology"/>
<evidence type="ECO:0000256" key="7">
    <source>
        <dbReference type="RuleBase" id="RU003968"/>
    </source>
</evidence>
<evidence type="ECO:0000256" key="6">
    <source>
        <dbReference type="PIRSR" id="PIRSR000137-2"/>
    </source>
</evidence>
<keyword evidence="11" id="KW-1185">Reference proteome</keyword>
<keyword evidence="3 7" id="KW-0285">Flavoprotein</keyword>
<organism evidence="10 11">
    <name type="scientific">Hymenoscyphus albidus</name>
    <dbReference type="NCBI Taxonomy" id="595503"/>
    <lineage>
        <taxon>Eukaryota</taxon>
        <taxon>Fungi</taxon>
        <taxon>Dikarya</taxon>
        <taxon>Ascomycota</taxon>
        <taxon>Pezizomycotina</taxon>
        <taxon>Leotiomycetes</taxon>
        <taxon>Helotiales</taxon>
        <taxon>Helotiaceae</taxon>
        <taxon>Hymenoscyphus</taxon>
    </lineage>
</organism>
<dbReference type="AlphaFoldDB" id="A0A9N9LHL6"/>
<dbReference type="Pfam" id="PF00732">
    <property type="entry name" value="GMC_oxred_N"/>
    <property type="match status" value="1"/>
</dbReference>
<dbReference type="GO" id="GO:0050660">
    <property type="term" value="F:flavin adenine dinucleotide binding"/>
    <property type="evidence" value="ECO:0007669"/>
    <property type="project" value="InterPro"/>
</dbReference>